<feature type="signal peptide" evidence="1">
    <location>
        <begin position="1"/>
        <end position="17"/>
    </location>
</feature>
<reference evidence="3 4" key="1">
    <citation type="submission" date="2024-02" db="EMBL/GenBank/DDBJ databases">
        <title>De novo assembly and annotation of 12 fungi associated with fruit tree decline syndrome in Ontario, Canada.</title>
        <authorList>
            <person name="Sulman M."/>
            <person name="Ellouze W."/>
            <person name="Ilyukhin E."/>
        </authorList>
    </citation>
    <scope>NUCLEOTIDE SEQUENCE [LARGE SCALE GENOMIC DNA]</scope>
    <source>
        <strain evidence="3 4">M1-105</strain>
    </source>
</reference>
<sequence length="453" mass="49446">MHVASVASLALAALVSARDSTNRYRQKPFNDVSLPFSPSYLRISEDAVFGNQPTTPLGSNHTATQHSCPHNSFLKAGVWPWTSPPLCMFVASDDRAEPVCAFVSRTFADGRGIALLTTPSRAAEISSFDAFTHLKNPPGTNVYSNPPFEERELPGRGKGLIANRALHSGDRLFASTPILIIDEAVEKLEKKDRLSLSYHAVRRLPAATEKRFWELAAHTGDDPLDDRVDTNSFGIEIAGAECWVILPEIARLNHDCRPNGAYFFDRATLTQHVHVAAGAAVAPGAELTISYVDTSLPRRRRQAKLRRSWGFPCGCSTCSLPGPLARASDGRLARIAELTAALGDWRAGSAAGVGMALALVELVELERLRAGMPDAYVRAALQYSAQGDRWGAVRWASKAVQAGLIENGFSDGSLAWARLLAERPEDHWSWRARVDGGGLDYVEDEEEDEEDEE</sequence>
<feature type="domain" description="SET" evidence="2">
    <location>
        <begin position="146"/>
        <end position="292"/>
    </location>
</feature>
<gene>
    <name evidence="3" type="ORF">SLS56_011429</name>
</gene>
<organism evidence="3 4">
    <name type="scientific">Neofusicoccum ribis</name>
    <dbReference type="NCBI Taxonomy" id="45134"/>
    <lineage>
        <taxon>Eukaryota</taxon>
        <taxon>Fungi</taxon>
        <taxon>Dikarya</taxon>
        <taxon>Ascomycota</taxon>
        <taxon>Pezizomycotina</taxon>
        <taxon>Dothideomycetes</taxon>
        <taxon>Dothideomycetes incertae sedis</taxon>
        <taxon>Botryosphaeriales</taxon>
        <taxon>Botryosphaeriaceae</taxon>
        <taxon>Neofusicoccum</taxon>
    </lineage>
</organism>
<dbReference type="InterPro" id="IPR002052">
    <property type="entry name" value="DNA_methylase_N6_adenine_CS"/>
</dbReference>
<dbReference type="InterPro" id="IPR053185">
    <property type="entry name" value="SET_domain_protein"/>
</dbReference>
<evidence type="ECO:0000256" key="1">
    <source>
        <dbReference type="SAM" id="SignalP"/>
    </source>
</evidence>
<comment type="caution">
    <text evidence="3">The sequence shown here is derived from an EMBL/GenBank/DDBJ whole genome shotgun (WGS) entry which is preliminary data.</text>
</comment>
<dbReference type="PROSITE" id="PS50280">
    <property type="entry name" value="SET"/>
    <property type="match status" value="1"/>
</dbReference>
<dbReference type="PANTHER" id="PTHR47332:SF6">
    <property type="entry name" value="SET DOMAIN-CONTAINING PROTEIN"/>
    <property type="match status" value="1"/>
</dbReference>
<keyword evidence="4" id="KW-1185">Reference proteome</keyword>
<protein>
    <recommendedName>
        <fullName evidence="2">SET domain-containing protein</fullName>
    </recommendedName>
</protein>
<dbReference type="InterPro" id="IPR001214">
    <property type="entry name" value="SET_dom"/>
</dbReference>
<proteinExistence type="predicted"/>
<keyword evidence="1" id="KW-0732">Signal</keyword>
<dbReference type="EMBL" id="JAJVDC020000267">
    <property type="protein sequence ID" value="KAL1616411.1"/>
    <property type="molecule type" value="Genomic_DNA"/>
</dbReference>
<dbReference type="Proteomes" id="UP001521116">
    <property type="component" value="Unassembled WGS sequence"/>
</dbReference>
<dbReference type="Pfam" id="PF00856">
    <property type="entry name" value="SET"/>
    <property type="match status" value="1"/>
</dbReference>
<feature type="chain" id="PRO_5046853937" description="SET domain-containing protein" evidence="1">
    <location>
        <begin position="18"/>
        <end position="453"/>
    </location>
</feature>
<evidence type="ECO:0000259" key="2">
    <source>
        <dbReference type="PROSITE" id="PS50280"/>
    </source>
</evidence>
<dbReference type="SUPFAM" id="SSF82199">
    <property type="entry name" value="SET domain"/>
    <property type="match status" value="1"/>
</dbReference>
<accession>A0ABR3SBQ0</accession>
<dbReference type="Gene3D" id="2.170.270.10">
    <property type="entry name" value="SET domain"/>
    <property type="match status" value="1"/>
</dbReference>
<dbReference type="InterPro" id="IPR046341">
    <property type="entry name" value="SET_dom_sf"/>
</dbReference>
<evidence type="ECO:0000313" key="3">
    <source>
        <dbReference type="EMBL" id="KAL1616411.1"/>
    </source>
</evidence>
<dbReference type="PROSITE" id="PS00092">
    <property type="entry name" value="N6_MTASE"/>
    <property type="match status" value="1"/>
</dbReference>
<evidence type="ECO:0000313" key="4">
    <source>
        <dbReference type="Proteomes" id="UP001521116"/>
    </source>
</evidence>
<dbReference type="PANTHER" id="PTHR47332">
    <property type="entry name" value="SET DOMAIN-CONTAINING PROTEIN 5"/>
    <property type="match status" value="1"/>
</dbReference>
<name>A0ABR3SBQ0_9PEZI</name>